<reference evidence="1 2" key="1">
    <citation type="journal article" date="2021" name="MBio">
        <title>Poor Competitiveness of Bradyrhizobium in Pigeon Pea Root Colonization in Indian Soils.</title>
        <authorList>
            <person name="Chalasani D."/>
            <person name="Basu A."/>
            <person name="Pullabhotla S.V.S.R.N."/>
            <person name="Jorrin B."/>
            <person name="Neal A.L."/>
            <person name="Poole P.S."/>
            <person name="Podile A.R."/>
            <person name="Tkacz A."/>
        </authorList>
    </citation>
    <scope>NUCLEOTIDE SEQUENCE [LARGE SCALE GENOMIC DNA]</scope>
    <source>
        <strain evidence="1 2">HU56</strain>
    </source>
</reference>
<name>A0ABS7GN62_9HYPH</name>
<organism evidence="1 2">
    <name type="scientific">Rhizobium mesosinicum</name>
    <dbReference type="NCBI Taxonomy" id="335017"/>
    <lineage>
        <taxon>Bacteria</taxon>
        <taxon>Pseudomonadati</taxon>
        <taxon>Pseudomonadota</taxon>
        <taxon>Alphaproteobacteria</taxon>
        <taxon>Hyphomicrobiales</taxon>
        <taxon>Rhizobiaceae</taxon>
        <taxon>Rhizobium/Agrobacterium group</taxon>
        <taxon>Rhizobium</taxon>
    </lineage>
</organism>
<dbReference type="Proteomes" id="UP000717752">
    <property type="component" value="Unassembled WGS sequence"/>
</dbReference>
<dbReference type="SUPFAM" id="SSF140736">
    <property type="entry name" value="Rv1873-like"/>
    <property type="match status" value="1"/>
</dbReference>
<evidence type="ECO:0000313" key="2">
    <source>
        <dbReference type="Proteomes" id="UP000717752"/>
    </source>
</evidence>
<keyword evidence="2" id="KW-1185">Reference proteome</keyword>
<dbReference type="InterPro" id="IPR036287">
    <property type="entry name" value="Rv1873-like_sf"/>
</dbReference>
<accession>A0ABS7GN62</accession>
<dbReference type="Pfam" id="PF08837">
    <property type="entry name" value="DUF1810"/>
    <property type="match status" value="1"/>
</dbReference>
<protein>
    <submittedName>
        <fullName evidence="1">DUF1810 domain-containing protein</fullName>
    </submittedName>
</protein>
<dbReference type="PIRSF" id="PIRSF008546">
    <property type="entry name" value="UCP008546"/>
    <property type="match status" value="1"/>
</dbReference>
<gene>
    <name evidence="1" type="ORF">JNB85_00380</name>
</gene>
<sequence length="146" mass="16138">MAGDVDYDLHRFIEAQNGIYEQALAELKAGRKRSHWMWFIFPQIAGLGTSSMAEKYAIRSVEEASAYLADPILGSRLLRCVEAILSVSDRSAHDIMGSPDDLKLRSSMTLFAAVSDHGSPFHKAIDHFYDGKFDGRTISILSAGND</sequence>
<evidence type="ECO:0000313" key="1">
    <source>
        <dbReference type="EMBL" id="MBW9050860.1"/>
    </source>
</evidence>
<proteinExistence type="predicted"/>
<dbReference type="RefSeq" id="WP_220332414.1">
    <property type="nucleotide sequence ID" value="NZ_JAEUAK010000001.1"/>
</dbReference>
<dbReference type="InterPro" id="IPR014937">
    <property type="entry name" value="DUF1810"/>
</dbReference>
<dbReference type="Gene3D" id="1.25.40.380">
    <property type="entry name" value="Protein of unknown function DUF1810"/>
    <property type="match status" value="1"/>
</dbReference>
<comment type="caution">
    <text evidence="1">The sequence shown here is derived from an EMBL/GenBank/DDBJ whole genome shotgun (WGS) entry which is preliminary data.</text>
</comment>
<dbReference type="EMBL" id="JAEUAK010000001">
    <property type="protein sequence ID" value="MBW9050860.1"/>
    <property type="molecule type" value="Genomic_DNA"/>
</dbReference>